<feature type="compositionally biased region" description="Basic and acidic residues" evidence="7">
    <location>
        <begin position="118"/>
        <end position="242"/>
    </location>
</feature>
<reference evidence="12" key="1">
    <citation type="submission" date="2016-03" db="EMBL/GenBank/DDBJ databases">
        <authorList>
            <person name="Devillers H."/>
        </authorList>
    </citation>
    <scope>NUCLEOTIDE SEQUENCE [LARGE SCALE GENOMIC DNA]</scope>
</reference>
<dbReference type="GO" id="GO:0006281">
    <property type="term" value="P:DNA repair"/>
    <property type="evidence" value="ECO:0007669"/>
    <property type="project" value="UniProtKB-KW"/>
</dbReference>
<dbReference type="GO" id="GO:0005634">
    <property type="term" value="C:nucleus"/>
    <property type="evidence" value="ECO:0007669"/>
    <property type="project" value="UniProtKB-SubCell"/>
</dbReference>
<dbReference type="InterPro" id="IPR048800">
    <property type="entry name" value="Cac1-like_C"/>
</dbReference>
<keyword evidence="3" id="KW-0227">DNA damage</keyword>
<dbReference type="GO" id="GO:0006334">
    <property type="term" value="P:nucleosome assembly"/>
    <property type="evidence" value="ECO:0007669"/>
    <property type="project" value="TreeGrafter"/>
</dbReference>
<protein>
    <submittedName>
        <fullName evidence="11">LAMI_0H13366g1_1</fullName>
    </submittedName>
</protein>
<feature type="region of interest" description="Disordered" evidence="7">
    <location>
        <begin position="112"/>
        <end position="242"/>
    </location>
</feature>
<keyword evidence="5" id="KW-0234">DNA repair</keyword>
<dbReference type="GO" id="GO:0006260">
    <property type="term" value="P:DNA replication"/>
    <property type="evidence" value="ECO:0007669"/>
    <property type="project" value="UniProtKB-KW"/>
</dbReference>
<evidence type="ECO:0000313" key="11">
    <source>
        <dbReference type="EMBL" id="SCV04095.1"/>
    </source>
</evidence>
<feature type="domain" description="Chromatin assembly factor 1 p150 subunit acidic region" evidence="8">
    <location>
        <begin position="143"/>
        <end position="281"/>
    </location>
</feature>
<sequence length="611" mass="70118">MQDGLKAAMTSSKSPVHTATSNGNGAINISSPRVGSASSTVIEEGQSGDDRSSKGVRLEAHTHVHGVESEKPLVAGKDDIDGRQGKVIKECATEKASHLVTKDDITALFDANLPAPTRKSDPMARGKVSDSEVCDDKQAARIRRQQEKKREKQQRELKREQEKQEREARRLEEKNRKDEEKRERARKKEEERKQKELKREEEKRQREMKREVEKQRKEDQRLRREEEKKAKEEEKLRKEEDREKAQARIGNFFKKAKPSKTAIVTKSDFEKSFLPFYLRNGVRFANDKILTPEKLLVSKSSIDSQLIQNFENKTERWLMSTPRLVANSITMTATNLMQQMTSKEKSEDDFQKLLQQIPQKYIKFYENVRPPYIGTYSKEIILPKDNPLSTAETGYDYDYDSDWDWNNEGDEEGGGIEDLDDAEVEEEEDDAEDGSEGEFDEFLEDADTIDGAKKQKFVGPLIPTVKLRTDYCSLPDDDRYYFDLVSVEALIIQQPFPISIDYNPPSKRPANDENKVDARDEPSHKNAKSVITESADLITLYNEVHESSFSLATLTELAQNKLPKYSKKTIRNTIKDLATRVAVDGKASKIWQLNDKEKWENLKIGKSLPES</sequence>
<evidence type="ECO:0000259" key="10">
    <source>
        <dbReference type="Pfam" id="PF21796"/>
    </source>
</evidence>
<dbReference type="Pfam" id="PF12253">
    <property type="entry name" value="CAF1A_dimeriz"/>
    <property type="match status" value="1"/>
</dbReference>
<dbReference type="OrthoDB" id="79480at2759"/>
<proteinExistence type="predicted"/>
<evidence type="ECO:0000256" key="7">
    <source>
        <dbReference type="SAM" id="MobiDB-lite"/>
    </source>
</evidence>
<gene>
    <name evidence="11" type="ORF">LAMI_0H13366G</name>
</gene>
<dbReference type="Pfam" id="PF11600">
    <property type="entry name" value="CAF1A_acidic"/>
    <property type="match status" value="1"/>
</dbReference>
<dbReference type="EMBL" id="LT598468">
    <property type="protein sequence ID" value="SCV04095.1"/>
    <property type="molecule type" value="Genomic_DNA"/>
</dbReference>
<evidence type="ECO:0000256" key="4">
    <source>
        <dbReference type="ARBA" id="ARBA00023186"/>
    </source>
</evidence>
<feature type="region of interest" description="Disordered" evidence="7">
    <location>
        <begin position="1"/>
        <end position="79"/>
    </location>
</feature>
<dbReference type="PANTHER" id="PTHR15272">
    <property type="entry name" value="CHROMATIN ASSEMBLY FACTOR 1 SUBUNIT A CAF-1 SUBUNIT A"/>
    <property type="match status" value="1"/>
</dbReference>
<dbReference type="InterPro" id="IPR022043">
    <property type="entry name" value="CAF1A_DD"/>
</dbReference>
<keyword evidence="2" id="KW-0235">DNA replication</keyword>
<evidence type="ECO:0000259" key="8">
    <source>
        <dbReference type="Pfam" id="PF11600"/>
    </source>
</evidence>
<dbReference type="AlphaFoldDB" id="A0A1G4KHY7"/>
<feature type="compositionally biased region" description="Basic and acidic residues" evidence="7">
    <location>
        <begin position="48"/>
        <end position="79"/>
    </location>
</feature>
<evidence type="ECO:0000256" key="1">
    <source>
        <dbReference type="ARBA" id="ARBA00004123"/>
    </source>
</evidence>
<evidence type="ECO:0000256" key="5">
    <source>
        <dbReference type="ARBA" id="ARBA00023204"/>
    </source>
</evidence>
<comment type="subcellular location">
    <subcellularLocation>
        <location evidence="1">Nucleus</location>
    </subcellularLocation>
</comment>
<evidence type="ECO:0000259" key="9">
    <source>
        <dbReference type="Pfam" id="PF12253"/>
    </source>
</evidence>
<feature type="domain" description="Chromatin assembly factor 1 subunit Cac1-like C-terminal" evidence="10">
    <location>
        <begin position="539"/>
        <end position="593"/>
    </location>
</feature>
<dbReference type="PANTHER" id="PTHR15272:SF0">
    <property type="entry name" value="CHROMATIN ASSEMBLY FACTOR 1 SUBUNIT A"/>
    <property type="match status" value="1"/>
</dbReference>
<evidence type="ECO:0000256" key="6">
    <source>
        <dbReference type="ARBA" id="ARBA00023242"/>
    </source>
</evidence>
<keyword evidence="6" id="KW-0539">Nucleus</keyword>
<keyword evidence="4" id="KW-0143">Chaperone</keyword>
<feature type="region of interest" description="Disordered" evidence="7">
    <location>
        <begin position="502"/>
        <end position="528"/>
    </location>
</feature>
<accession>A0A1G4KHY7</accession>
<dbReference type="InterPro" id="IPR021644">
    <property type="entry name" value="CAF-1_p150_acidic"/>
</dbReference>
<keyword evidence="12" id="KW-1185">Reference proteome</keyword>
<dbReference type="Pfam" id="PF21796">
    <property type="entry name" value="Cac1_C"/>
    <property type="match status" value="1"/>
</dbReference>
<organism evidence="11 12">
    <name type="scientific">Lachancea mirantina</name>
    <dbReference type="NCBI Taxonomy" id="1230905"/>
    <lineage>
        <taxon>Eukaryota</taxon>
        <taxon>Fungi</taxon>
        <taxon>Dikarya</taxon>
        <taxon>Ascomycota</taxon>
        <taxon>Saccharomycotina</taxon>
        <taxon>Saccharomycetes</taxon>
        <taxon>Saccharomycetales</taxon>
        <taxon>Saccharomycetaceae</taxon>
        <taxon>Lachancea</taxon>
    </lineage>
</organism>
<feature type="compositionally biased region" description="Polar residues" evidence="7">
    <location>
        <begin position="9"/>
        <end position="41"/>
    </location>
</feature>
<dbReference type="Proteomes" id="UP000191024">
    <property type="component" value="Chromosome H"/>
</dbReference>
<evidence type="ECO:0000256" key="3">
    <source>
        <dbReference type="ARBA" id="ARBA00022763"/>
    </source>
</evidence>
<dbReference type="STRING" id="1230905.A0A1G4KHY7"/>
<evidence type="ECO:0000256" key="2">
    <source>
        <dbReference type="ARBA" id="ARBA00022705"/>
    </source>
</evidence>
<evidence type="ECO:0000313" key="12">
    <source>
        <dbReference type="Proteomes" id="UP000191024"/>
    </source>
</evidence>
<feature type="compositionally biased region" description="Basic and acidic residues" evidence="7">
    <location>
        <begin position="509"/>
        <end position="524"/>
    </location>
</feature>
<name>A0A1G4KHY7_9SACH</name>
<dbReference type="GO" id="GO:0033186">
    <property type="term" value="C:CAF-1 complex"/>
    <property type="evidence" value="ECO:0007669"/>
    <property type="project" value="TreeGrafter"/>
</dbReference>
<feature type="domain" description="Chromatin assembly factor 1 subunit A dimerization" evidence="9">
    <location>
        <begin position="360"/>
        <end position="433"/>
    </location>
</feature>